<dbReference type="NCBIfam" id="TIGR00562">
    <property type="entry name" value="proto_IX_ox"/>
    <property type="match status" value="1"/>
</dbReference>
<comment type="similarity">
    <text evidence="6">Belongs to the protoporphyrinogen/coproporphyrinogen oxidase family. Coproporphyrinogen III oxidase subfamily.</text>
</comment>
<accession>D7CSV2</accession>
<evidence type="ECO:0000256" key="1">
    <source>
        <dbReference type="ARBA" id="ARBA00001974"/>
    </source>
</evidence>
<evidence type="ECO:0000256" key="3">
    <source>
        <dbReference type="ARBA" id="ARBA00022827"/>
    </source>
</evidence>
<keyword evidence="3 6" id="KW-0274">FAD</keyword>
<dbReference type="GO" id="GO:0005737">
    <property type="term" value="C:cytoplasm"/>
    <property type="evidence" value="ECO:0007669"/>
    <property type="project" value="UniProtKB-SubCell"/>
</dbReference>
<evidence type="ECO:0000259" key="7">
    <source>
        <dbReference type="Pfam" id="PF01593"/>
    </source>
</evidence>
<comment type="cofactor">
    <cofactor evidence="1 6">
        <name>FAD</name>
        <dbReference type="ChEBI" id="CHEBI:57692"/>
    </cofactor>
</comment>
<evidence type="ECO:0000256" key="2">
    <source>
        <dbReference type="ARBA" id="ARBA00022630"/>
    </source>
</evidence>
<dbReference type="OrthoDB" id="9805195at2"/>
<dbReference type="Gene3D" id="3.90.660.20">
    <property type="entry name" value="Protoporphyrinogen oxidase, mitochondrial, domain 2"/>
    <property type="match status" value="1"/>
</dbReference>
<evidence type="ECO:0000313" key="8">
    <source>
        <dbReference type="EMBL" id="ADI13719.1"/>
    </source>
</evidence>
<evidence type="ECO:0000256" key="6">
    <source>
        <dbReference type="RuleBase" id="RU364052"/>
    </source>
</evidence>
<gene>
    <name evidence="8" type="ordered locus">Trad_0583</name>
</gene>
<dbReference type="SUPFAM" id="SSF51905">
    <property type="entry name" value="FAD/NAD(P)-binding domain"/>
    <property type="match status" value="1"/>
</dbReference>
<dbReference type="InterPro" id="IPR002937">
    <property type="entry name" value="Amino_oxidase"/>
</dbReference>
<keyword evidence="6" id="KW-0963">Cytoplasm</keyword>
<dbReference type="RefSeq" id="WP_013177099.1">
    <property type="nucleotide sequence ID" value="NC_014221.1"/>
</dbReference>
<comment type="catalytic activity">
    <reaction evidence="6">
        <text>coproporphyrinogen III + 3 O2 = coproporphyrin III + 3 H2O2</text>
        <dbReference type="Rhea" id="RHEA:43436"/>
        <dbReference type="ChEBI" id="CHEBI:15379"/>
        <dbReference type="ChEBI" id="CHEBI:16240"/>
        <dbReference type="ChEBI" id="CHEBI:57309"/>
        <dbReference type="ChEBI" id="CHEBI:131725"/>
        <dbReference type="EC" id="1.3.3.15"/>
    </reaction>
</comment>
<dbReference type="HOGENOM" id="CLU_009629_3_0_0"/>
<dbReference type="UniPathway" id="UPA00252"/>
<evidence type="ECO:0000313" key="9">
    <source>
        <dbReference type="Proteomes" id="UP000000379"/>
    </source>
</evidence>
<dbReference type="PANTHER" id="PTHR42923:SF3">
    <property type="entry name" value="PROTOPORPHYRINOGEN OXIDASE"/>
    <property type="match status" value="1"/>
</dbReference>
<comment type="function">
    <text evidence="6">Involved in coproporphyrin-dependent heme b biosynthesis. Catalyzes the oxidation of coproporphyrinogen III to coproporphyrin III.</text>
</comment>
<dbReference type="InterPro" id="IPR036188">
    <property type="entry name" value="FAD/NAD-bd_sf"/>
</dbReference>
<dbReference type="AlphaFoldDB" id="D7CSV2"/>
<dbReference type="Pfam" id="PF01593">
    <property type="entry name" value="Amino_oxidase"/>
    <property type="match status" value="1"/>
</dbReference>
<feature type="domain" description="Amine oxidase" evidence="7">
    <location>
        <begin position="12"/>
        <end position="446"/>
    </location>
</feature>
<name>D7CSV2_TRURR</name>
<comment type="pathway">
    <text evidence="6">Porphyrin-containing compound metabolism; protoheme biosynthesis.</text>
</comment>
<dbReference type="InterPro" id="IPR050464">
    <property type="entry name" value="Zeta_carotene_desat/Oxidored"/>
</dbReference>
<dbReference type="Proteomes" id="UP000000379">
    <property type="component" value="Chromosome"/>
</dbReference>
<proteinExistence type="inferred from homology"/>
<protein>
    <recommendedName>
        <fullName evidence="6">Coproporphyrinogen III oxidase</fullName>
        <ecNumber evidence="6">1.3.3.15</ecNumber>
    </recommendedName>
</protein>
<dbReference type="STRING" id="649638.Trad_0583"/>
<dbReference type="EMBL" id="CP002049">
    <property type="protein sequence ID" value="ADI13719.1"/>
    <property type="molecule type" value="Genomic_DNA"/>
</dbReference>
<keyword evidence="2 6" id="KW-0285">Flavoprotein</keyword>
<dbReference type="InterPro" id="IPR004572">
    <property type="entry name" value="Protoporphyrinogen_oxidase"/>
</dbReference>
<evidence type="ECO:0000256" key="5">
    <source>
        <dbReference type="ARBA" id="ARBA00023133"/>
    </source>
</evidence>
<dbReference type="KEGG" id="tra:Trad_0583"/>
<comment type="subcellular location">
    <subcellularLocation>
        <location evidence="6">Cytoplasm</location>
    </subcellularLocation>
</comment>
<dbReference type="SUPFAM" id="SSF54373">
    <property type="entry name" value="FAD-linked reductases, C-terminal domain"/>
    <property type="match status" value="1"/>
</dbReference>
<reference evidence="9" key="1">
    <citation type="submission" date="2010-05" db="EMBL/GenBank/DDBJ databases">
        <title>The complete genome of Truepera radiovictris DSM 17093.</title>
        <authorList>
            <consortium name="US DOE Joint Genome Institute (JGI-PGF)"/>
            <person name="Lucas S."/>
            <person name="Copeland A."/>
            <person name="Lapidus A."/>
            <person name="Glavina del Rio T."/>
            <person name="Dalin E."/>
            <person name="Tice H."/>
            <person name="Bruce D."/>
            <person name="Goodwin L."/>
            <person name="Pitluck S."/>
            <person name="Kyrpides N."/>
            <person name="Mavromatis K."/>
            <person name="Ovchinnikova G."/>
            <person name="Munk A.C."/>
            <person name="Detter J.C."/>
            <person name="Han C."/>
            <person name="Tapia R."/>
            <person name="Land M."/>
            <person name="Hauser L."/>
            <person name="Markowitz V."/>
            <person name="Cheng J.-F."/>
            <person name="Hugenholtz P."/>
            <person name="Woyke T."/>
            <person name="Wu D."/>
            <person name="Tindall B."/>
            <person name="Pomrenke H.G."/>
            <person name="Brambilla E."/>
            <person name="Klenk H.-P."/>
            <person name="Eisen J.A."/>
        </authorList>
    </citation>
    <scope>NUCLEOTIDE SEQUENCE [LARGE SCALE GENOMIC DNA]</scope>
    <source>
        <strain evidence="9">DSM 17093 / CIP 108686 / LMG 22925 / RQ-24</strain>
    </source>
</reference>
<keyword evidence="4 6" id="KW-0560">Oxidoreductase</keyword>
<evidence type="ECO:0000256" key="4">
    <source>
        <dbReference type="ARBA" id="ARBA00023002"/>
    </source>
</evidence>
<dbReference type="GO" id="GO:0006783">
    <property type="term" value="P:heme biosynthetic process"/>
    <property type="evidence" value="ECO:0007669"/>
    <property type="project" value="UniProtKB-UniRule"/>
</dbReference>
<dbReference type="eggNOG" id="COG1232">
    <property type="taxonomic scope" value="Bacteria"/>
</dbReference>
<dbReference type="Gene3D" id="1.10.3110.10">
    <property type="entry name" value="protoporphyrinogen ix oxidase, domain 3"/>
    <property type="match status" value="1"/>
</dbReference>
<sequence>MNRHVVIVGGGLAGLSAAFFLRRARPELRLTVLEKAPLAGGKIGSSTHGGYTVDWAANGFLPVPETLDLARALGLAGELQEASPVAAKRFLYREGGLRALPSSPPELLTTPLLLPSQKLRAALEPLLARRADGEESVYAFVARRFGRGVAEAFAGPFVLGITAGDAGALSLDALFPRLRALEREHGSVLLGLLRAQRRAKSAAGTPERLTSFRGGGMSRLTERLRQQLGDCVRTGAEVTALRRTATGYEVAWGGERLAADALILAAPAFVAAELLQSVCAEASSLLRSIPYADVTVFGLGYHRVDVPNPLDGFGFLVPRGEGVRVLGVLYSSSIFPDQAPAGRVLLRVIAGGSLDPDFGGLSEAAQLEAVRRDLRVTLGVVAEPEWVERVPWPKGIPQYTLGHQERVRRARAALGRFPGLLLAGNAYDGVGVNDTVRSARDAAQALAETL</sequence>
<reference evidence="8 9" key="2">
    <citation type="journal article" date="2011" name="Stand. Genomic Sci.">
        <title>Complete genome sequence of Truepera radiovictrix type strain (RQ-24).</title>
        <authorList>
            <person name="Ivanova N."/>
            <person name="Rohde C."/>
            <person name="Munk C."/>
            <person name="Nolan M."/>
            <person name="Lucas S."/>
            <person name="Del Rio T.G."/>
            <person name="Tice H."/>
            <person name="Deshpande S."/>
            <person name="Cheng J.F."/>
            <person name="Tapia R."/>
            <person name="Han C."/>
            <person name="Goodwin L."/>
            <person name="Pitluck S."/>
            <person name="Liolios K."/>
            <person name="Mavromatis K."/>
            <person name="Mikhailova N."/>
            <person name="Pati A."/>
            <person name="Chen A."/>
            <person name="Palaniappan K."/>
            <person name="Land M."/>
            <person name="Hauser L."/>
            <person name="Chang Y.J."/>
            <person name="Jeffries C.D."/>
            <person name="Brambilla E."/>
            <person name="Rohde M."/>
            <person name="Goker M."/>
            <person name="Tindall B.J."/>
            <person name="Woyke T."/>
            <person name="Bristow J."/>
            <person name="Eisen J.A."/>
            <person name="Markowitz V."/>
            <person name="Hugenholtz P."/>
            <person name="Kyrpides N.C."/>
            <person name="Klenk H.P."/>
            <person name="Lapidus A."/>
        </authorList>
    </citation>
    <scope>NUCLEOTIDE SEQUENCE [LARGE SCALE GENOMIC DNA]</scope>
    <source>
        <strain evidence="9">DSM 17093 / CIP 108686 / LMG 22925 / RQ-24</strain>
    </source>
</reference>
<dbReference type="GO" id="GO:0004729">
    <property type="term" value="F:oxygen-dependent protoporphyrinogen oxidase activity"/>
    <property type="evidence" value="ECO:0007669"/>
    <property type="project" value="UniProtKB-UniRule"/>
</dbReference>
<keyword evidence="9" id="KW-1185">Reference proteome</keyword>
<dbReference type="Gene3D" id="3.50.50.60">
    <property type="entry name" value="FAD/NAD(P)-binding domain"/>
    <property type="match status" value="1"/>
</dbReference>
<keyword evidence="5 6" id="KW-0350">Heme biosynthesis</keyword>
<dbReference type="PANTHER" id="PTHR42923">
    <property type="entry name" value="PROTOPORPHYRINOGEN OXIDASE"/>
    <property type="match status" value="1"/>
</dbReference>
<dbReference type="EC" id="1.3.3.15" evidence="6"/>
<organism evidence="8 9">
    <name type="scientific">Truepera radiovictrix (strain DSM 17093 / CIP 108686 / LMG 22925 / RQ-24)</name>
    <dbReference type="NCBI Taxonomy" id="649638"/>
    <lineage>
        <taxon>Bacteria</taxon>
        <taxon>Thermotogati</taxon>
        <taxon>Deinococcota</taxon>
        <taxon>Deinococci</taxon>
        <taxon>Trueperales</taxon>
        <taxon>Trueperaceae</taxon>
        <taxon>Truepera</taxon>
    </lineage>
</organism>